<evidence type="ECO:0000313" key="3">
    <source>
        <dbReference type="Proteomes" id="UP001153737"/>
    </source>
</evidence>
<reference evidence="2" key="2">
    <citation type="submission" date="2022-10" db="EMBL/GenBank/DDBJ databases">
        <authorList>
            <consortium name="ENA_rothamsted_submissions"/>
            <consortium name="culmorum"/>
            <person name="King R."/>
        </authorList>
    </citation>
    <scope>NUCLEOTIDE SEQUENCE</scope>
</reference>
<dbReference type="Proteomes" id="UP001153737">
    <property type="component" value="Chromosome 4"/>
</dbReference>
<feature type="compositionally biased region" description="Basic and acidic residues" evidence="1">
    <location>
        <begin position="301"/>
        <end position="317"/>
    </location>
</feature>
<proteinExistence type="predicted"/>
<evidence type="ECO:0000313" key="2">
    <source>
        <dbReference type="EMBL" id="CAG9820804.1"/>
    </source>
</evidence>
<sequence>MAIKLAKQLGIKHRYNEESRLAGFPWLQLFPQRNPRLSVRESEGVEAYFQLLATGIVPFNPSAIPDDDYVSENYNIPEVSDAVENIRDPYGNSRSLDKASAYENQKPSFSWQTVGGTVPGEQNEPHAETNANTPDDNQLPCCSWQTVGESIPEESNEPPAETDANTPVKCTPEKILNIISPVVSAAINSVRTRSKQLAEIILTIQAKIDEKRKKGLRKHIKKKRPQREEQQILRKYLSQEHEKNNRCYINGNKKVVTKAENRANSVPSTPTQQRSVQLREKSSKNQYEVPTEQIVQPRKLNKPEVTYRTEETPKFDEVAPTVSGVKKKQTSK</sequence>
<feature type="compositionally biased region" description="Polar residues" evidence="1">
    <location>
        <begin position="102"/>
        <end position="115"/>
    </location>
</feature>
<dbReference type="OrthoDB" id="6775405at2759"/>
<gene>
    <name evidence="2" type="ORF">PHAECO_LOCUS8178</name>
</gene>
<feature type="compositionally biased region" description="Polar residues" evidence="1">
    <location>
        <begin position="262"/>
        <end position="276"/>
    </location>
</feature>
<dbReference type="EMBL" id="OU896710">
    <property type="protein sequence ID" value="CAG9820804.1"/>
    <property type="molecule type" value="Genomic_DNA"/>
</dbReference>
<reference evidence="2" key="1">
    <citation type="submission" date="2022-01" db="EMBL/GenBank/DDBJ databases">
        <authorList>
            <person name="King R."/>
        </authorList>
    </citation>
    <scope>NUCLEOTIDE SEQUENCE</scope>
</reference>
<feature type="region of interest" description="Disordered" evidence="1">
    <location>
        <begin position="260"/>
        <end position="332"/>
    </location>
</feature>
<accession>A0A9N9SJU8</accession>
<dbReference type="AlphaFoldDB" id="A0A9N9SJU8"/>
<evidence type="ECO:0000256" key="1">
    <source>
        <dbReference type="SAM" id="MobiDB-lite"/>
    </source>
</evidence>
<feature type="region of interest" description="Disordered" evidence="1">
    <location>
        <begin position="86"/>
        <end position="143"/>
    </location>
</feature>
<protein>
    <submittedName>
        <fullName evidence="2">Uncharacterized protein</fullName>
    </submittedName>
</protein>
<name>A0A9N9SJU8_PHACE</name>
<keyword evidence="3" id="KW-1185">Reference proteome</keyword>
<organism evidence="2 3">
    <name type="scientific">Phaedon cochleariae</name>
    <name type="common">Mustard beetle</name>
    <dbReference type="NCBI Taxonomy" id="80249"/>
    <lineage>
        <taxon>Eukaryota</taxon>
        <taxon>Metazoa</taxon>
        <taxon>Ecdysozoa</taxon>
        <taxon>Arthropoda</taxon>
        <taxon>Hexapoda</taxon>
        <taxon>Insecta</taxon>
        <taxon>Pterygota</taxon>
        <taxon>Neoptera</taxon>
        <taxon>Endopterygota</taxon>
        <taxon>Coleoptera</taxon>
        <taxon>Polyphaga</taxon>
        <taxon>Cucujiformia</taxon>
        <taxon>Chrysomeloidea</taxon>
        <taxon>Chrysomelidae</taxon>
        <taxon>Chrysomelinae</taxon>
        <taxon>Chrysomelini</taxon>
        <taxon>Phaedon</taxon>
    </lineage>
</organism>